<dbReference type="KEGG" id="pbs:Plabr_1999"/>
<feature type="domain" description="Phosphotyrosine protein phosphatase I" evidence="7">
    <location>
        <begin position="240"/>
        <end position="389"/>
    </location>
</feature>
<dbReference type="PANTHER" id="PTHR11717:SF31">
    <property type="entry name" value="LOW MOLECULAR WEIGHT PROTEIN-TYROSINE-PHOSPHATASE ETP-RELATED"/>
    <property type="match status" value="1"/>
</dbReference>
<protein>
    <recommendedName>
        <fullName evidence="2">protein-tyrosine-phosphatase</fullName>
        <ecNumber evidence="2">3.1.3.48</ecNumber>
    </recommendedName>
</protein>
<evidence type="ECO:0000256" key="4">
    <source>
        <dbReference type="ARBA" id="ARBA00022912"/>
    </source>
</evidence>
<dbReference type="OrthoDB" id="9784339at2"/>
<comment type="similarity">
    <text evidence="1">Belongs to the low molecular weight phosphotyrosine protein phosphatase family.</text>
</comment>
<evidence type="ECO:0000256" key="3">
    <source>
        <dbReference type="ARBA" id="ARBA00022801"/>
    </source>
</evidence>
<reference evidence="9" key="1">
    <citation type="submission" date="2011-02" db="EMBL/GenBank/DDBJ databases">
        <title>The complete genome of Planctomyces brasiliensis DSM 5305.</title>
        <authorList>
            <person name="Lucas S."/>
            <person name="Copeland A."/>
            <person name="Lapidus A."/>
            <person name="Bruce D."/>
            <person name="Goodwin L."/>
            <person name="Pitluck S."/>
            <person name="Kyrpides N."/>
            <person name="Mavromatis K."/>
            <person name="Pagani I."/>
            <person name="Ivanova N."/>
            <person name="Ovchinnikova G."/>
            <person name="Lu M."/>
            <person name="Detter J.C."/>
            <person name="Han C."/>
            <person name="Land M."/>
            <person name="Hauser L."/>
            <person name="Markowitz V."/>
            <person name="Cheng J.-F."/>
            <person name="Hugenholtz P."/>
            <person name="Woyke T."/>
            <person name="Wu D."/>
            <person name="Tindall B."/>
            <person name="Pomrenke H.G."/>
            <person name="Brambilla E."/>
            <person name="Klenk H.-P."/>
            <person name="Eisen J.A."/>
        </authorList>
    </citation>
    <scope>NUCLEOTIDE SEQUENCE [LARGE SCALE GENOMIC DNA]</scope>
    <source>
        <strain evidence="9">ATCC 49424 / DSM 5305 / JCM 21570 / NBRC 103401 / IFAM 1448</strain>
    </source>
</reference>
<dbReference type="Pfam" id="PF01451">
    <property type="entry name" value="LMWPc"/>
    <property type="match status" value="1"/>
</dbReference>
<name>F0SIH5_RUBBR</name>
<sequence>MPAVRRKFENGGEVQDLILEAVQRLSAGELIGIPSQLGYIGVAKGVRSPDESEPGWTALASEACQSAAPQLRWAWALRSTGELNDFFAAPPDTARRLLTRCKPGTLAVQLEADRFRFRTPFAEAHRFTDGQLQSWSGSGSTSHVLCLLLAGELAKVLQTMCPWPLLVTWPAGEPQAEDNSLAKTADSLENLLSDCMNYIIDAGTLDDTCAPAIAEIQGQGVGIIQSGQIEDAAIMERRGPSILFVCTGNTCRSPMAEALCRKLLAERLGCNPDELATQGYRISSAGLAAEFGYPASPEAVQLLAEDGIELSDHHSQPISVPLLEEADLILTMTAQHRQMIVTHRPDLAARIRVLGPNDRDIPDPIGGGMDVYRRCREAIEAGLAPVIEELTKQP</sequence>
<feature type="active site" description="Nucleophile" evidence="6">
    <location>
        <position position="246"/>
    </location>
</feature>
<dbReference type="InterPro" id="IPR023485">
    <property type="entry name" value="Ptyr_pPase"/>
</dbReference>
<dbReference type="EMBL" id="CP002546">
    <property type="protein sequence ID" value="ADY59603.1"/>
    <property type="molecule type" value="Genomic_DNA"/>
</dbReference>
<feature type="active site" evidence="6">
    <location>
        <position position="252"/>
    </location>
</feature>
<dbReference type="InterPro" id="IPR017867">
    <property type="entry name" value="Tyr_phospatase_low_mol_wt"/>
</dbReference>
<dbReference type="SUPFAM" id="SSF52788">
    <property type="entry name" value="Phosphotyrosine protein phosphatases I"/>
    <property type="match status" value="1"/>
</dbReference>
<evidence type="ECO:0000256" key="6">
    <source>
        <dbReference type="PIRSR" id="PIRSR617867-1"/>
    </source>
</evidence>
<comment type="catalytic activity">
    <reaction evidence="5">
        <text>O-phospho-L-tyrosyl-[protein] + H2O = L-tyrosyl-[protein] + phosphate</text>
        <dbReference type="Rhea" id="RHEA:10684"/>
        <dbReference type="Rhea" id="RHEA-COMP:10136"/>
        <dbReference type="Rhea" id="RHEA-COMP:20101"/>
        <dbReference type="ChEBI" id="CHEBI:15377"/>
        <dbReference type="ChEBI" id="CHEBI:43474"/>
        <dbReference type="ChEBI" id="CHEBI:46858"/>
        <dbReference type="ChEBI" id="CHEBI:61978"/>
        <dbReference type="EC" id="3.1.3.48"/>
    </reaction>
</comment>
<gene>
    <name evidence="8" type="ordered locus">Plabr_1999</name>
</gene>
<proteinExistence type="inferred from homology"/>
<dbReference type="Gene3D" id="3.40.50.2300">
    <property type="match status" value="1"/>
</dbReference>
<dbReference type="PRINTS" id="PR00719">
    <property type="entry name" value="LMWPTPASE"/>
</dbReference>
<dbReference type="eggNOG" id="COG0394">
    <property type="taxonomic scope" value="Bacteria"/>
</dbReference>
<evidence type="ECO:0000313" key="9">
    <source>
        <dbReference type="Proteomes" id="UP000006860"/>
    </source>
</evidence>
<dbReference type="InterPro" id="IPR050438">
    <property type="entry name" value="LMW_PTPase"/>
</dbReference>
<dbReference type="CDD" id="cd16344">
    <property type="entry name" value="LMWPAP"/>
    <property type="match status" value="1"/>
</dbReference>
<evidence type="ECO:0000259" key="7">
    <source>
        <dbReference type="SMART" id="SM00226"/>
    </source>
</evidence>
<dbReference type="EC" id="3.1.3.48" evidence="2"/>
<keyword evidence="4" id="KW-0904">Protein phosphatase</keyword>
<keyword evidence="3" id="KW-0378">Hydrolase</keyword>
<feature type="active site" description="Proton donor" evidence="6">
    <location>
        <position position="363"/>
    </location>
</feature>
<dbReference type="Proteomes" id="UP000006860">
    <property type="component" value="Chromosome"/>
</dbReference>
<dbReference type="GO" id="GO:0004725">
    <property type="term" value="F:protein tyrosine phosphatase activity"/>
    <property type="evidence" value="ECO:0007669"/>
    <property type="project" value="UniProtKB-EC"/>
</dbReference>
<dbReference type="InterPro" id="IPR036196">
    <property type="entry name" value="Ptyr_pPase_sf"/>
</dbReference>
<dbReference type="AlphaFoldDB" id="F0SIH5"/>
<keyword evidence="9" id="KW-1185">Reference proteome</keyword>
<dbReference type="HOGENOM" id="CLU_735479_0_0_0"/>
<organism evidence="8 9">
    <name type="scientific">Rubinisphaera brasiliensis (strain ATCC 49424 / DSM 5305 / JCM 21570 / IAM 15109 / NBRC 103401 / IFAM 1448)</name>
    <name type="common">Planctomyces brasiliensis</name>
    <dbReference type="NCBI Taxonomy" id="756272"/>
    <lineage>
        <taxon>Bacteria</taxon>
        <taxon>Pseudomonadati</taxon>
        <taxon>Planctomycetota</taxon>
        <taxon>Planctomycetia</taxon>
        <taxon>Planctomycetales</taxon>
        <taxon>Planctomycetaceae</taxon>
        <taxon>Rubinisphaera</taxon>
    </lineage>
</organism>
<accession>F0SIH5</accession>
<evidence type="ECO:0000256" key="5">
    <source>
        <dbReference type="ARBA" id="ARBA00051722"/>
    </source>
</evidence>
<dbReference type="RefSeq" id="WP_013628328.1">
    <property type="nucleotide sequence ID" value="NC_015174.1"/>
</dbReference>
<dbReference type="STRING" id="756272.Plabr_1999"/>
<dbReference type="PANTHER" id="PTHR11717">
    <property type="entry name" value="LOW MOLECULAR WEIGHT PROTEIN TYROSINE PHOSPHATASE"/>
    <property type="match status" value="1"/>
</dbReference>
<evidence type="ECO:0000256" key="2">
    <source>
        <dbReference type="ARBA" id="ARBA00013064"/>
    </source>
</evidence>
<dbReference type="SMART" id="SM00226">
    <property type="entry name" value="LMWPc"/>
    <property type="match status" value="1"/>
</dbReference>
<evidence type="ECO:0000256" key="1">
    <source>
        <dbReference type="ARBA" id="ARBA00011063"/>
    </source>
</evidence>
<evidence type="ECO:0000313" key="8">
    <source>
        <dbReference type="EMBL" id="ADY59603.1"/>
    </source>
</evidence>